<proteinExistence type="predicted"/>
<dbReference type="EMBL" id="CP146612">
    <property type="protein sequence ID" value="WWX26279.1"/>
    <property type="molecule type" value="Genomic_DNA"/>
</dbReference>
<dbReference type="SUPFAM" id="SSF52833">
    <property type="entry name" value="Thioredoxin-like"/>
    <property type="match status" value="1"/>
</dbReference>
<organism evidence="2 3">
    <name type="scientific">Candidatus Dehalogenimonas loeffleri</name>
    <dbReference type="NCBI Taxonomy" id="3127115"/>
    <lineage>
        <taxon>Bacteria</taxon>
        <taxon>Bacillati</taxon>
        <taxon>Chloroflexota</taxon>
        <taxon>Dehalococcoidia</taxon>
        <taxon>Dehalococcoidales</taxon>
        <taxon>Dehalococcoidaceae</taxon>
        <taxon>Dehalogenimonas</taxon>
    </lineage>
</organism>
<dbReference type="InterPro" id="IPR001853">
    <property type="entry name" value="DSBA-like_thioredoxin_dom"/>
</dbReference>
<name>A0ABZ2JAP2_9CHLR</name>
<reference evidence="2 3" key="1">
    <citation type="submission" date="2024-03" db="EMBL/GenBank/DDBJ databases">
        <title>A Dehalogenimonas Isolated from Estuarine Sediments Dihaloeliminates Chlorinated Alkanes.</title>
        <authorList>
            <person name="Yang Y."/>
            <person name="Wang H."/>
        </authorList>
    </citation>
    <scope>NUCLEOTIDE SEQUENCE [LARGE SCALE GENOMIC DNA]</scope>
    <source>
        <strain evidence="2 3">W</strain>
    </source>
</reference>
<dbReference type="Gene3D" id="3.40.30.10">
    <property type="entry name" value="Glutaredoxin"/>
    <property type="match status" value="1"/>
</dbReference>
<dbReference type="PANTHER" id="PTHR13887:SF41">
    <property type="entry name" value="THIOREDOXIN SUPERFAMILY PROTEIN"/>
    <property type="match status" value="1"/>
</dbReference>
<evidence type="ECO:0000259" key="1">
    <source>
        <dbReference type="Pfam" id="PF01323"/>
    </source>
</evidence>
<sequence length="189" mass="21018">MGKGLVDSLHNEFDIEETWLGFEIHPETPPGGADLSGRYDPDDMAQMKAMLARRAEELGLPYNPSPILANSALALAGAEYARDNGRFPEFHREMLEAVFARGQNIGLREVIAETADRAGLDGKEMLKAIDENRYEERLKKSQDLGHELRVTGVPTFIINDRYAIVGAQPIETFRQIFGRVEEEAGQTSA</sequence>
<gene>
    <name evidence="2" type="ORF">V8247_02760</name>
</gene>
<evidence type="ECO:0000313" key="3">
    <source>
        <dbReference type="Proteomes" id="UP001375370"/>
    </source>
</evidence>
<dbReference type="InterPro" id="IPR036249">
    <property type="entry name" value="Thioredoxin-like_sf"/>
</dbReference>
<dbReference type="Proteomes" id="UP001375370">
    <property type="component" value="Chromosome"/>
</dbReference>
<dbReference type="PANTHER" id="PTHR13887">
    <property type="entry name" value="GLUTATHIONE S-TRANSFERASE KAPPA"/>
    <property type="match status" value="1"/>
</dbReference>
<dbReference type="Pfam" id="PF01323">
    <property type="entry name" value="DSBA"/>
    <property type="match status" value="1"/>
</dbReference>
<accession>A0ABZ2JAP2</accession>
<protein>
    <submittedName>
        <fullName evidence="2">DsbA family protein</fullName>
    </submittedName>
</protein>
<dbReference type="RefSeq" id="WP_338739291.1">
    <property type="nucleotide sequence ID" value="NZ_CP146612.1"/>
</dbReference>
<keyword evidence="3" id="KW-1185">Reference proteome</keyword>
<feature type="domain" description="DSBA-like thioredoxin" evidence="1">
    <location>
        <begin position="14"/>
        <end position="175"/>
    </location>
</feature>
<evidence type="ECO:0000313" key="2">
    <source>
        <dbReference type="EMBL" id="WWX26279.1"/>
    </source>
</evidence>